<dbReference type="Proteomes" id="UP000683925">
    <property type="component" value="Unassembled WGS sequence"/>
</dbReference>
<name>A0A8S1W584_PAROT</name>
<sequence length="649" mass="77925">MSIKIQKCFIVKNTPVVPGKQVYIHILGSGQNKFHQMEKNNEFYQVQLDINQRGFYQYKYLVADNNEQKKQEKGYRNFYYGKQNLQMVDSWNKKEVTLRIYTKQQSIFDGLKIKVHQKFNSEVKIKQSEIELRQIKQNKRIYYEGIIFAESDLNILEIEFFFNAVGQNPSRLDQKYMKSIEFYYTNLKTVGNQSYVEINEEEFEKLSCKPIVNETNQQKLNNLQNLSENYTFSKELQYDKIQTLMQIFETSIKNYSEKLQSKDNQIKELYLEKLQHDDFIIYNYKDAFEPDVISEYQNEFYLIVKDLQNKNNSIFTQFNQDFYSQEQMIQEYKTQILENEKTIDLLIKKINSEKDIKKQNVKQIEKLKDEIKKYQQHLDQKKTAVGKLEEYSNEEKQIKQVTIIEKEKQFRQQIEVLDNEIQEFKRNNESLKNDHKTISKEKENLMRLTNEKDEQLYIIKRENRKLTENQEESKKELEEAQQTLNKQNDSLGIITAILKEIIFLLVNLCKNILKVLTSINDQNEQKTFNMDIVNLKIHLSLIEQGLQDYLEQKKTLQQVEVYFYQEVQPLLRYMCNSVRIKQGKQMEISNSQFYMIQIFKVLKKFESIQEIMPMPKPILSRQTTEVSLKQIRSPYYHKLGIKENLYSKD</sequence>
<evidence type="ECO:0000313" key="2">
    <source>
        <dbReference type="EMBL" id="CAD8184013.1"/>
    </source>
</evidence>
<keyword evidence="3" id="KW-1185">Reference proteome</keyword>
<organism evidence="2 3">
    <name type="scientific">Paramecium octaurelia</name>
    <dbReference type="NCBI Taxonomy" id="43137"/>
    <lineage>
        <taxon>Eukaryota</taxon>
        <taxon>Sar</taxon>
        <taxon>Alveolata</taxon>
        <taxon>Ciliophora</taxon>
        <taxon>Intramacronucleata</taxon>
        <taxon>Oligohymenophorea</taxon>
        <taxon>Peniculida</taxon>
        <taxon>Parameciidae</taxon>
        <taxon>Paramecium</taxon>
    </lineage>
</organism>
<evidence type="ECO:0000313" key="3">
    <source>
        <dbReference type="Proteomes" id="UP000683925"/>
    </source>
</evidence>
<dbReference type="OMA" id="FQEMICK"/>
<proteinExistence type="predicted"/>
<feature type="coiled-coil region" evidence="1">
    <location>
        <begin position="347"/>
        <end position="490"/>
    </location>
</feature>
<protein>
    <submittedName>
        <fullName evidence="2">Uncharacterized protein</fullName>
    </submittedName>
</protein>
<dbReference type="EMBL" id="CAJJDP010000081">
    <property type="protein sequence ID" value="CAD8184013.1"/>
    <property type="molecule type" value="Genomic_DNA"/>
</dbReference>
<keyword evidence="1" id="KW-0175">Coiled coil</keyword>
<dbReference type="OrthoDB" id="10657539at2759"/>
<evidence type="ECO:0000256" key="1">
    <source>
        <dbReference type="SAM" id="Coils"/>
    </source>
</evidence>
<accession>A0A8S1W584</accession>
<dbReference type="AlphaFoldDB" id="A0A8S1W584"/>
<gene>
    <name evidence="2" type="ORF">POCTA_138.1.T0820098</name>
</gene>
<reference evidence="2" key="1">
    <citation type="submission" date="2021-01" db="EMBL/GenBank/DDBJ databases">
        <authorList>
            <consortium name="Genoscope - CEA"/>
            <person name="William W."/>
        </authorList>
    </citation>
    <scope>NUCLEOTIDE SEQUENCE</scope>
</reference>
<comment type="caution">
    <text evidence="2">The sequence shown here is derived from an EMBL/GenBank/DDBJ whole genome shotgun (WGS) entry which is preliminary data.</text>
</comment>